<dbReference type="InterPro" id="IPR013783">
    <property type="entry name" value="Ig-like_fold"/>
</dbReference>
<proteinExistence type="predicted"/>
<dbReference type="PANTHER" id="PTHR23278">
    <property type="entry name" value="SIDESTEP PROTEIN"/>
    <property type="match status" value="1"/>
</dbReference>
<dbReference type="InterPro" id="IPR007110">
    <property type="entry name" value="Ig-like_dom"/>
</dbReference>
<dbReference type="InterPro" id="IPR036179">
    <property type="entry name" value="Ig-like_dom_sf"/>
</dbReference>
<gene>
    <name evidence="2" type="ORF">WA026_002394</name>
</gene>
<dbReference type="Proteomes" id="UP001431783">
    <property type="component" value="Unassembled WGS sequence"/>
</dbReference>
<dbReference type="Gene3D" id="2.60.40.10">
    <property type="entry name" value="Immunoglobulins"/>
    <property type="match status" value="1"/>
</dbReference>
<name>A0AAW1U0N2_9CUCU</name>
<evidence type="ECO:0000259" key="1">
    <source>
        <dbReference type="PROSITE" id="PS50835"/>
    </source>
</evidence>
<evidence type="ECO:0000313" key="3">
    <source>
        <dbReference type="Proteomes" id="UP001431783"/>
    </source>
</evidence>
<accession>A0AAW1U0N2</accession>
<dbReference type="SUPFAM" id="SSF48726">
    <property type="entry name" value="Immunoglobulin"/>
    <property type="match status" value="1"/>
</dbReference>
<feature type="domain" description="Ig-like" evidence="1">
    <location>
        <begin position="40"/>
        <end position="160"/>
    </location>
</feature>
<dbReference type="EMBL" id="JARQZJ010000031">
    <property type="protein sequence ID" value="KAK9874041.1"/>
    <property type="molecule type" value="Genomic_DNA"/>
</dbReference>
<keyword evidence="3" id="KW-1185">Reference proteome</keyword>
<evidence type="ECO:0000313" key="2">
    <source>
        <dbReference type="EMBL" id="KAK9874041.1"/>
    </source>
</evidence>
<dbReference type="InterPro" id="IPR003599">
    <property type="entry name" value="Ig_sub"/>
</dbReference>
<dbReference type="SMART" id="SM00409">
    <property type="entry name" value="IG"/>
    <property type="match status" value="1"/>
</dbReference>
<protein>
    <recommendedName>
        <fullName evidence="1">Ig-like domain-containing protein</fullName>
    </recommendedName>
</protein>
<dbReference type="InterPro" id="IPR013106">
    <property type="entry name" value="Ig_V-set"/>
</dbReference>
<dbReference type="PROSITE" id="PS50835">
    <property type="entry name" value="IG_LIKE"/>
    <property type="match status" value="1"/>
</dbReference>
<organism evidence="2 3">
    <name type="scientific">Henosepilachna vigintioctopunctata</name>
    <dbReference type="NCBI Taxonomy" id="420089"/>
    <lineage>
        <taxon>Eukaryota</taxon>
        <taxon>Metazoa</taxon>
        <taxon>Ecdysozoa</taxon>
        <taxon>Arthropoda</taxon>
        <taxon>Hexapoda</taxon>
        <taxon>Insecta</taxon>
        <taxon>Pterygota</taxon>
        <taxon>Neoptera</taxon>
        <taxon>Endopterygota</taxon>
        <taxon>Coleoptera</taxon>
        <taxon>Polyphaga</taxon>
        <taxon>Cucujiformia</taxon>
        <taxon>Coccinelloidea</taxon>
        <taxon>Coccinellidae</taxon>
        <taxon>Epilachninae</taxon>
        <taxon>Epilachnini</taxon>
        <taxon>Henosepilachna</taxon>
    </lineage>
</organism>
<reference evidence="2 3" key="1">
    <citation type="submission" date="2023-03" db="EMBL/GenBank/DDBJ databases">
        <title>Genome insight into feeding habits of ladybird beetles.</title>
        <authorList>
            <person name="Li H.-S."/>
            <person name="Huang Y.-H."/>
            <person name="Pang H."/>
        </authorList>
    </citation>
    <scope>NUCLEOTIDE SEQUENCE [LARGE SCALE GENOMIC DNA]</scope>
    <source>
        <strain evidence="2">SYSU_2023b</strain>
        <tissue evidence="2">Whole body</tissue>
    </source>
</reference>
<dbReference type="Pfam" id="PF07686">
    <property type="entry name" value="V-set"/>
    <property type="match status" value="1"/>
</dbReference>
<dbReference type="AlphaFoldDB" id="A0AAW1U0N2"/>
<dbReference type="PANTHER" id="PTHR23278:SF30">
    <property type="entry name" value="SIDESTEP VIII, ISOFORM B"/>
    <property type="match status" value="1"/>
</dbReference>
<sequence>MYCEKEMLTLRKSFSFISDPILLWNSSNADPDYDHISIIPIVEFVGAVHEIEAVQGGIAKLPCNLTPSVPGDKMRIVIWFKNDHDGKPVPIYSFDSRDKDLGKGKHWADDHLLGGRAIFRLQDDPAKLTLDSVRDSDGGEYSCRVDFKKSPTRNVKVNLSVICE</sequence>
<comment type="caution">
    <text evidence="2">The sequence shown here is derived from an EMBL/GenBank/DDBJ whole genome shotgun (WGS) entry which is preliminary data.</text>
</comment>